<feature type="compositionally biased region" description="Basic and acidic residues" evidence="1">
    <location>
        <begin position="25"/>
        <end position="43"/>
    </location>
</feature>
<evidence type="ECO:0000313" key="3">
    <source>
        <dbReference type="Proteomes" id="UP001556118"/>
    </source>
</evidence>
<feature type="region of interest" description="Disordered" evidence="1">
    <location>
        <begin position="1"/>
        <end position="68"/>
    </location>
</feature>
<organism evidence="2 3">
    <name type="scientific">Novosphingobium rhizovicinum</name>
    <dbReference type="NCBI Taxonomy" id="3228928"/>
    <lineage>
        <taxon>Bacteria</taxon>
        <taxon>Pseudomonadati</taxon>
        <taxon>Pseudomonadota</taxon>
        <taxon>Alphaproteobacteria</taxon>
        <taxon>Sphingomonadales</taxon>
        <taxon>Sphingomonadaceae</taxon>
        <taxon>Novosphingobium</taxon>
    </lineage>
</organism>
<evidence type="ECO:0000313" key="2">
    <source>
        <dbReference type="EMBL" id="MEW9855924.1"/>
    </source>
</evidence>
<proteinExistence type="predicted"/>
<protein>
    <submittedName>
        <fullName evidence="2">Uncharacterized protein</fullName>
    </submittedName>
</protein>
<feature type="region of interest" description="Disordered" evidence="1">
    <location>
        <begin position="130"/>
        <end position="150"/>
    </location>
</feature>
<sequence length="150" mass="16309">MTSKKNTPEQDAAEAMGLPKVSQSELDKAKKEGALEAAKENAKDSFQYATDGNLPSPVSGPQYPGSDDIMRWEPMLGLGVDEFKKRITDDSAETAVPEEKVAGLLKLERAGQNRTEYVKTLMDRLGVKSPYEVTDAGPDYTNDATPVSKL</sequence>
<dbReference type="Proteomes" id="UP001556118">
    <property type="component" value="Unassembled WGS sequence"/>
</dbReference>
<keyword evidence="3" id="KW-1185">Reference proteome</keyword>
<dbReference type="EMBL" id="JBFNXR010000048">
    <property type="protein sequence ID" value="MEW9855924.1"/>
    <property type="molecule type" value="Genomic_DNA"/>
</dbReference>
<name>A0ABV3RFA5_9SPHN</name>
<comment type="caution">
    <text evidence="2">The sequence shown here is derived from an EMBL/GenBank/DDBJ whole genome shotgun (WGS) entry which is preliminary data.</text>
</comment>
<reference evidence="2 3" key="1">
    <citation type="submission" date="2024-06" db="EMBL/GenBank/DDBJ databases">
        <title>Novosphingobium rhizovicinus M1R2S20.</title>
        <authorList>
            <person name="Sun J.-Q."/>
        </authorList>
    </citation>
    <scope>NUCLEOTIDE SEQUENCE [LARGE SCALE GENOMIC DNA]</scope>
    <source>
        <strain evidence="2 3">M1R2S20</strain>
    </source>
</reference>
<evidence type="ECO:0000256" key="1">
    <source>
        <dbReference type="SAM" id="MobiDB-lite"/>
    </source>
</evidence>
<dbReference type="RefSeq" id="WP_367774102.1">
    <property type="nucleotide sequence ID" value="NZ_JBFNXR010000048.1"/>
</dbReference>
<gene>
    <name evidence="2" type="ORF">ABUH87_12320</name>
</gene>
<accession>A0ABV3RFA5</accession>